<dbReference type="HOGENOM" id="CLU_101335_3_0_7"/>
<dbReference type="EMBL" id="CP000142">
    <property type="protein sequence ID" value="ABA90130.1"/>
    <property type="molecule type" value="Genomic_DNA"/>
</dbReference>
<dbReference type="PANTHER" id="PTHR38009:SF1">
    <property type="entry name" value="CONSERVED HYPOTHETICAL PHAGE TAIL PROTEIN"/>
    <property type="match status" value="1"/>
</dbReference>
<dbReference type="Proteomes" id="UP000002534">
    <property type="component" value="Chromosome"/>
</dbReference>
<sequence length="179" mass="19412">MPENQNPEGAAVTGQWSDPYTSFHFAIDINGVTEGRFVECSSLGVDVEAIKYREAGANQIVHRLPGRLEYADLTLRYGMTGSLQLWQWMQSSIAGTVERRNVSVVMYGHDGCTEVMRWNLLNAWPRSWRGTQLDALGSQVAIETLVLVFEEFERVPAAGGAAEGGEGDGESGEAGTAAG</sequence>
<dbReference type="InterPro" id="IPR010667">
    <property type="entry name" value="Phage_T4_Gp19"/>
</dbReference>
<dbReference type="AlphaFoldDB" id="Q3A0H7"/>
<dbReference type="STRING" id="338963.Pcar_2895"/>
<name>Q3A0H7_SYNC1</name>
<reference evidence="2 3" key="2">
    <citation type="journal article" date="2012" name="BMC Genomics">
        <title>The genome of Pelobacter carbinolicus reveals surprising metabolic capabilities and physiological features.</title>
        <authorList>
            <person name="Aklujkar M."/>
            <person name="Haveman S.A."/>
            <person name="Didonato R.Jr."/>
            <person name="Chertkov O."/>
            <person name="Han C.S."/>
            <person name="Land M.L."/>
            <person name="Brown P."/>
            <person name="Lovley D.R."/>
        </authorList>
    </citation>
    <scope>NUCLEOTIDE SEQUENCE [LARGE SCALE GENOMIC DNA]</scope>
    <source>
        <strain evidence="3">DSM 2380 / NBRC 103641 / GraBd1</strain>
    </source>
</reference>
<reference evidence="3" key="1">
    <citation type="submission" date="2005-10" db="EMBL/GenBank/DDBJ databases">
        <title>Complete sequence of Pelobacter carbinolicus DSM 2380.</title>
        <authorList>
            <person name="Copeland A."/>
            <person name="Lucas S."/>
            <person name="Lapidus A."/>
            <person name="Barry K."/>
            <person name="Detter J.C."/>
            <person name="Glavina T."/>
            <person name="Hammon N."/>
            <person name="Israni S."/>
            <person name="Pitluck S."/>
            <person name="Chertkov O."/>
            <person name="Schmutz J."/>
            <person name="Larimer F."/>
            <person name="Land M."/>
            <person name="Kyrpides N."/>
            <person name="Ivanova N."/>
            <person name="Richardson P."/>
        </authorList>
    </citation>
    <scope>NUCLEOTIDE SEQUENCE [LARGE SCALE GENOMIC DNA]</scope>
    <source>
        <strain evidence="3">DSM 2380 / NBRC 103641 / GraBd1</strain>
    </source>
</reference>
<organism evidence="2 3">
    <name type="scientific">Syntrophotalea carbinolica (strain DSM 2380 / NBRC 103641 / GraBd1)</name>
    <name type="common">Pelobacter carbinolicus</name>
    <dbReference type="NCBI Taxonomy" id="338963"/>
    <lineage>
        <taxon>Bacteria</taxon>
        <taxon>Pseudomonadati</taxon>
        <taxon>Thermodesulfobacteriota</taxon>
        <taxon>Desulfuromonadia</taxon>
        <taxon>Desulfuromonadales</taxon>
        <taxon>Syntrophotaleaceae</taxon>
        <taxon>Syntrophotalea</taxon>
    </lineage>
</organism>
<dbReference type="RefSeq" id="WP_011342681.1">
    <property type="nucleotide sequence ID" value="NC_007498.2"/>
</dbReference>
<dbReference type="OrthoDB" id="9799891at2"/>
<evidence type="ECO:0000256" key="1">
    <source>
        <dbReference type="SAM" id="MobiDB-lite"/>
    </source>
</evidence>
<proteinExistence type="predicted"/>
<dbReference type="NCBIfam" id="TIGR02241">
    <property type="entry name" value="conserved hypothetical phage tail region protein"/>
    <property type="match status" value="1"/>
</dbReference>
<dbReference type="eggNOG" id="ENOG50328BU">
    <property type="taxonomic scope" value="Bacteria"/>
</dbReference>
<dbReference type="GO" id="GO:0005198">
    <property type="term" value="F:structural molecule activity"/>
    <property type="evidence" value="ECO:0007669"/>
    <property type="project" value="InterPro"/>
</dbReference>
<dbReference type="InterPro" id="IPR011747">
    <property type="entry name" value="CHP02241"/>
</dbReference>
<dbReference type="KEGG" id="pca:Pcar_2895"/>
<protein>
    <submittedName>
        <fullName evidence="2">Phage tail tube protein gp19, putative</fullName>
    </submittedName>
</protein>
<keyword evidence="3" id="KW-1185">Reference proteome</keyword>
<gene>
    <name evidence="2" type="ordered locus">Pcar_2895</name>
</gene>
<accession>Q3A0H7</accession>
<evidence type="ECO:0000313" key="2">
    <source>
        <dbReference type="EMBL" id="ABA90130.1"/>
    </source>
</evidence>
<dbReference type="PANTHER" id="PTHR38009">
    <property type="entry name" value="CONSERVED HYPOTHETICAL PHAGE TAIL PROTEIN"/>
    <property type="match status" value="1"/>
</dbReference>
<evidence type="ECO:0000313" key="3">
    <source>
        <dbReference type="Proteomes" id="UP000002534"/>
    </source>
</evidence>
<feature type="region of interest" description="Disordered" evidence="1">
    <location>
        <begin position="158"/>
        <end position="179"/>
    </location>
</feature>
<dbReference type="Pfam" id="PF06841">
    <property type="entry name" value="Phage_T4_gp19"/>
    <property type="match status" value="1"/>
</dbReference>